<feature type="domain" description="Nudix hydrolase" evidence="5">
    <location>
        <begin position="1"/>
        <end position="131"/>
    </location>
</feature>
<dbReference type="SUPFAM" id="SSF55811">
    <property type="entry name" value="Nudix"/>
    <property type="match status" value="1"/>
</dbReference>
<dbReference type="InterPro" id="IPR016181">
    <property type="entry name" value="Acyl_CoA_acyltransferase"/>
</dbReference>
<organism evidence="6 7">
    <name type="scientific">Paenibacillus azoreducens</name>
    <dbReference type="NCBI Taxonomy" id="116718"/>
    <lineage>
        <taxon>Bacteria</taxon>
        <taxon>Bacillati</taxon>
        <taxon>Bacillota</taxon>
        <taxon>Bacilli</taxon>
        <taxon>Bacillales</taxon>
        <taxon>Paenibacillaceae</taxon>
        <taxon>Paenibacillus</taxon>
    </lineage>
</organism>
<accession>A0A920CR90</accession>
<dbReference type="GO" id="GO:0016747">
    <property type="term" value="F:acyltransferase activity, transferring groups other than amino-acyl groups"/>
    <property type="evidence" value="ECO:0007669"/>
    <property type="project" value="InterPro"/>
</dbReference>
<dbReference type="PROSITE" id="PS51462">
    <property type="entry name" value="NUDIX"/>
    <property type="match status" value="1"/>
</dbReference>
<dbReference type="CDD" id="cd04301">
    <property type="entry name" value="NAT_SF"/>
    <property type="match status" value="1"/>
</dbReference>
<gene>
    <name evidence="6" type="ORF">J34TS1_55060</name>
</gene>
<dbReference type="Gene3D" id="3.40.630.30">
    <property type="match status" value="1"/>
</dbReference>
<dbReference type="Pfam" id="PF13673">
    <property type="entry name" value="Acetyltransf_10"/>
    <property type="match status" value="1"/>
</dbReference>
<evidence type="ECO:0000256" key="1">
    <source>
        <dbReference type="ARBA" id="ARBA00001946"/>
    </source>
</evidence>
<dbReference type="Proteomes" id="UP000682811">
    <property type="component" value="Unassembled WGS sequence"/>
</dbReference>
<keyword evidence="3" id="KW-0460">Magnesium</keyword>
<dbReference type="GO" id="GO:0016787">
    <property type="term" value="F:hydrolase activity"/>
    <property type="evidence" value="ECO:0007669"/>
    <property type="project" value="UniProtKB-KW"/>
</dbReference>
<dbReference type="PANTHER" id="PTHR43222">
    <property type="entry name" value="NUDIX HYDROLASE 23"/>
    <property type="match status" value="1"/>
</dbReference>
<evidence type="ECO:0000259" key="5">
    <source>
        <dbReference type="PROSITE" id="PS51462"/>
    </source>
</evidence>
<evidence type="ECO:0000259" key="4">
    <source>
        <dbReference type="PROSITE" id="PS51186"/>
    </source>
</evidence>
<evidence type="ECO:0000256" key="2">
    <source>
        <dbReference type="ARBA" id="ARBA00022801"/>
    </source>
</evidence>
<dbReference type="SUPFAM" id="SSF55729">
    <property type="entry name" value="Acyl-CoA N-acyltransferases (Nat)"/>
    <property type="match status" value="1"/>
</dbReference>
<keyword evidence="2" id="KW-0378">Hydrolase</keyword>
<evidence type="ECO:0000313" key="6">
    <source>
        <dbReference type="EMBL" id="GIO50741.1"/>
    </source>
</evidence>
<dbReference type="InterPro" id="IPR000086">
    <property type="entry name" value="NUDIX_hydrolase_dom"/>
</dbReference>
<comment type="cofactor">
    <cofactor evidence="1">
        <name>Mg(2+)</name>
        <dbReference type="ChEBI" id="CHEBI:18420"/>
    </cofactor>
</comment>
<dbReference type="EMBL" id="BORT01000037">
    <property type="protein sequence ID" value="GIO50741.1"/>
    <property type="molecule type" value="Genomic_DNA"/>
</dbReference>
<proteinExistence type="predicted"/>
<dbReference type="AlphaFoldDB" id="A0A920CR90"/>
<dbReference type="InterPro" id="IPR000182">
    <property type="entry name" value="GNAT_dom"/>
</dbReference>
<evidence type="ECO:0000313" key="7">
    <source>
        <dbReference type="Proteomes" id="UP000682811"/>
    </source>
</evidence>
<dbReference type="PROSITE" id="PS51186">
    <property type="entry name" value="GNAT"/>
    <property type="match status" value="1"/>
</dbReference>
<dbReference type="PANTHER" id="PTHR43222:SF2">
    <property type="entry name" value="NUDIX HYDROLASE 23, CHLOROPLASTIC"/>
    <property type="match status" value="1"/>
</dbReference>
<dbReference type="InterPro" id="IPR020476">
    <property type="entry name" value="Nudix_hydrolase"/>
</dbReference>
<reference evidence="6 7" key="1">
    <citation type="submission" date="2021-03" db="EMBL/GenBank/DDBJ databases">
        <title>Antimicrobial resistance genes in bacteria isolated from Japanese honey, and their potential for conferring macrolide and lincosamide resistance in the American foulbrood pathogen Paenibacillus larvae.</title>
        <authorList>
            <person name="Okamoto M."/>
            <person name="Kumagai M."/>
            <person name="Kanamori H."/>
            <person name="Takamatsu D."/>
        </authorList>
    </citation>
    <scope>NUCLEOTIDE SEQUENCE [LARGE SCALE GENOMIC DNA]</scope>
    <source>
        <strain evidence="6 7">J34TS1</strain>
    </source>
</reference>
<feature type="domain" description="N-acetyltransferase" evidence="4">
    <location>
        <begin position="182"/>
        <end position="325"/>
    </location>
</feature>
<dbReference type="Pfam" id="PF00293">
    <property type="entry name" value="NUDIX"/>
    <property type="match status" value="1"/>
</dbReference>
<name>A0A920CR90_9BACL</name>
<dbReference type="InterPro" id="IPR015797">
    <property type="entry name" value="NUDIX_hydrolase-like_dom_sf"/>
</dbReference>
<dbReference type="Gene3D" id="3.90.79.10">
    <property type="entry name" value="Nucleoside Triphosphate Pyrophosphohydrolase"/>
    <property type="match status" value="1"/>
</dbReference>
<comment type="caution">
    <text evidence="6">The sequence shown here is derived from an EMBL/GenBank/DDBJ whole genome shotgun (WGS) entry which is preliminary data.</text>
</comment>
<keyword evidence="7" id="KW-1185">Reference proteome</keyword>
<sequence length="325" mass="36606">MIKYNICFIRQGDRVLLLNRNKPSWMGAWNGVGGKLEPGETPRDSMLRELKEETGVVPERLYFKGVVTWVTDGVKTGGMYVYAAELPADAEYPAPLPTDEGILDWKELSWILHPENRGVAYNIPKSIETILFDEHCYEHICTYKNGELLKHESVRIEPDIENMTDLSCSKSGSWHTYGGENIVLPEGYTLVEKMPTLEEYIHLCTAVGWEEVMNFAAAEQSLRQSLYGVTLLHGNELAGMGRIVGDGAIYFYIQDIIVVPEHQNKGLGRAILESITGYIRGHAPDKAFVGLFASHGKEDFYRKFGFNRHEGMTGMFGVVHVGKIW</sequence>
<evidence type="ECO:0000256" key="3">
    <source>
        <dbReference type="ARBA" id="ARBA00022842"/>
    </source>
</evidence>
<dbReference type="PRINTS" id="PR00502">
    <property type="entry name" value="NUDIXFAMILY"/>
</dbReference>
<evidence type="ECO:0008006" key="8">
    <source>
        <dbReference type="Google" id="ProtNLM"/>
    </source>
</evidence>
<protein>
    <recommendedName>
        <fullName evidence="8">8-oxo-dGTP diphosphatase</fullName>
    </recommendedName>
</protein>
<dbReference type="CDD" id="cd18886">
    <property type="entry name" value="NUDIX_MutT_Nudt1"/>
    <property type="match status" value="1"/>
</dbReference>